<accession>A0A2V2WWA7</accession>
<evidence type="ECO:0000256" key="2">
    <source>
        <dbReference type="SAM" id="MobiDB-lite"/>
    </source>
</evidence>
<dbReference type="VEuPathDB" id="TriTrypDB:C4B63_41g122"/>
<keyword evidence="1" id="KW-0175">Coiled coil</keyword>
<dbReference type="VEuPathDB" id="TriTrypDB:TcCLB.506531.60"/>
<dbReference type="AlphaFoldDB" id="A0A2V2WWA7"/>
<dbReference type="VEuPathDB" id="TriTrypDB:C3747_50g32"/>
<reference evidence="3 4" key="1">
    <citation type="journal article" date="2018" name="Microb. Genom.">
        <title>Expanding an expanded genome: long-read sequencing of Trypanosoma cruzi.</title>
        <authorList>
            <person name="Berna L."/>
            <person name="Rodriguez M."/>
            <person name="Chiribao M.L."/>
            <person name="Parodi-Talice A."/>
            <person name="Pita S."/>
            <person name="Rijo G."/>
            <person name="Alvarez-Valin F."/>
            <person name="Robello C."/>
        </authorList>
    </citation>
    <scope>NUCLEOTIDE SEQUENCE [LARGE SCALE GENOMIC DNA]</scope>
    <source>
        <strain evidence="3 4">TCC</strain>
    </source>
</reference>
<dbReference type="EMBL" id="PRFC01000050">
    <property type="protein sequence ID" value="PWV12515.1"/>
    <property type="molecule type" value="Genomic_DNA"/>
</dbReference>
<evidence type="ECO:0000256" key="1">
    <source>
        <dbReference type="SAM" id="Coils"/>
    </source>
</evidence>
<gene>
    <name evidence="3" type="ORF">C3747_50g32</name>
</gene>
<feature type="coiled-coil region" evidence="1">
    <location>
        <begin position="155"/>
        <end position="182"/>
    </location>
</feature>
<comment type="caution">
    <text evidence="3">The sequence shown here is derived from an EMBL/GenBank/DDBJ whole genome shotgun (WGS) entry which is preliminary data.</text>
</comment>
<protein>
    <submittedName>
        <fullName evidence="3">Uncharacterized protein</fullName>
    </submittedName>
</protein>
<feature type="compositionally biased region" description="Basic residues" evidence="2">
    <location>
        <begin position="1"/>
        <end position="21"/>
    </location>
</feature>
<name>A0A2V2WWA7_TRYCR</name>
<sequence>MIRRTWSRNARGRPVRWRRGGRGGVEHRRPGVDAPCWWTTSPPPPPPVPQGDSDRRGVKSPGRETAVLERRVRQLSHPHFWKNFGGMYFVSVLIGSRCPHGIRSCSGCPYGDSVLRGARFLPSSALPLPSGGSVTDTFVCSAPERRGDDVAVPQREVAERRAQQATERRTRLENQIEAKRKLTEKWRQYTCTPIRYFSTRDTEEKKYAAFDEATGLPTRRATGEALGEKEQKKLAKELARYAKVHEEFVAKGGEGWLAEQEKELASLCQALESL</sequence>
<dbReference type="VEuPathDB" id="TriTrypDB:Tc_MARK_5727"/>
<dbReference type="VEuPathDB" id="TriTrypDB:ECC02_002411"/>
<organism evidence="3 4">
    <name type="scientific">Trypanosoma cruzi</name>
    <dbReference type="NCBI Taxonomy" id="5693"/>
    <lineage>
        <taxon>Eukaryota</taxon>
        <taxon>Discoba</taxon>
        <taxon>Euglenozoa</taxon>
        <taxon>Kinetoplastea</taxon>
        <taxon>Metakinetoplastina</taxon>
        <taxon>Trypanosomatida</taxon>
        <taxon>Trypanosomatidae</taxon>
        <taxon>Trypanosoma</taxon>
        <taxon>Schizotrypanum</taxon>
    </lineage>
</organism>
<dbReference type="VEuPathDB" id="TriTrypDB:TcG_06124"/>
<dbReference type="VEuPathDB" id="TriTrypDB:TCSYLVIO_006977"/>
<dbReference type="Proteomes" id="UP000246078">
    <property type="component" value="Unassembled WGS sequence"/>
</dbReference>
<evidence type="ECO:0000313" key="4">
    <source>
        <dbReference type="Proteomes" id="UP000246078"/>
    </source>
</evidence>
<dbReference type="VEuPathDB" id="TriTrypDB:BCY84_22444"/>
<dbReference type="VEuPathDB" id="TriTrypDB:TcBrA4_0068130"/>
<feature type="region of interest" description="Disordered" evidence="2">
    <location>
        <begin position="1"/>
        <end position="62"/>
    </location>
</feature>
<dbReference type="VEuPathDB" id="TriTrypDB:TcCLB.509399.9"/>
<proteinExistence type="predicted"/>
<dbReference type="VEuPathDB" id="TriTrypDB:TcCL_NonESM02568"/>
<evidence type="ECO:0000313" key="3">
    <source>
        <dbReference type="EMBL" id="PWV12515.1"/>
    </source>
</evidence>